<evidence type="ECO:0000313" key="4">
    <source>
        <dbReference type="EMBL" id="RNA69729.1"/>
    </source>
</evidence>
<protein>
    <submittedName>
        <fullName evidence="4">DNA starvation/stationary phase protection protein</fullName>
    </submittedName>
</protein>
<dbReference type="InterPro" id="IPR023188">
    <property type="entry name" value="DPS_DNA-bd_CS"/>
</dbReference>
<dbReference type="GO" id="GO:0016722">
    <property type="term" value="F:oxidoreductase activity, acting on metal ions"/>
    <property type="evidence" value="ECO:0007669"/>
    <property type="project" value="InterPro"/>
</dbReference>
<evidence type="ECO:0000256" key="1">
    <source>
        <dbReference type="ARBA" id="ARBA00009497"/>
    </source>
</evidence>
<dbReference type="PANTHER" id="PTHR42932:SF1">
    <property type="entry name" value="GENERAL STRESS PROTEIN 20U"/>
    <property type="match status" value="1"/>
</dbReference>
<sequence>MAHEKQTEILNRHVSNFSVLFVKLHNYHWFVKGSDFFTLHVKFEELYNEVAGHIDELAERLLAVQGKPVATMREFLETATVKEAEGESSANEMVEALVKDFDTLVEELKGDIETLEQHVGDEATADMLIGVRQSFEKHNWMLRSYMGQ</sequence>
<name>A0A3M7TWS9_9BACI</name>
<dbReference type="InterPro" id="IPR002177">
    <property type="entry name" value="DPS_DNA-bd"/>
</dbReference>
<dbReference type="RefSeq" id="WP_122897242.1">
    <property type="nucleotide sequence ID" value="NZ_RHIB01000001.1"/>
</dbReference>
<dbReference type="GO" id="GO:0008199">
    <property type="term" value="F:ferric iron binding"/>
    <property type="evidence" value="ECO:0007669"/>
    <property type="project" value="InterPro"/>
</dbReference>
<proteinExistence type="inferred from homology"/>
<evidence type="ECO:0000259" key="3">
    <source>
        <dbReference type="Pfam" id="PF00210"/>
    </source>
</evidence>
<dbReference type="PRINTS" id="PR01346">
    <property type="entry name" value="HELNAPAPROT"/>
</dbReference>
<evidence type="ECO:0000313" key="5">
    <source>
        <dbReference type="Proteomes" id="UP000278746"/>
    </source>
</evidence>
<comment type="similarity">
    <text evidence="1 2">Belongs to the Dps family.</text>
</comment>
<dbReference type="InterPro" id="IPR008331">
    <property type="entry name" value="Ferritin_DPS_dom"/>
</dbReference>
<feature type="domain" description="Ferritin/DPS" evidence="3">
    <location>
        <begin position="8"/>
        <end position="147"/>
    </location>
</feature>
<reference evidence="4 5" key="1">
    <citation type="submission" date="2018-10" db="EMBL/GenBank/DDBJ databases">
        <title>Bacillus Keqinensis sp. nov., a moderately halophilic bacterium isolated from a saline-alkaline lake.</title>
        <authorList>
            <person name="Wang H."/>
        </authorList>
    </citation>
    <scope>NUCLEOTIDE SEQUENCE [LARGE SCALE GENOMIC DNA]</scope>
    <source>
        <strain evidence="4 5">KQ-3</strain>
    </source>
</reference>
<dbReference type="InterPro" id="IPR009078">
    <property type="entry name" value="Ferritin-like_SF"/>
</dbReference>
<dbReference type="CDD" id="cd01043">
    <property type="entry name" value="DPS"/>
    <property type="match status" value="1"/>
</dbReference>
<gene>
    <name evidence="4" type="ORF">EBO34_07275</name>
</gene>
<comment type="caution">
    <text evidence="4">The sequence shown here is derived from an EMBL/GenBank/DDBJ whole genome shotgun (WGS) entry which is preliminary data.</text>
</comment>
<dbReference type="PIRSF" id="PIRSF005900">
    <property type="entry name" value="Dps"/>
    <property type="match status" value="1"/>
</dbReference>
<dbReference type="Pfam" id="PF00210">
    <property type="entry name" value="Ferritin"/>
    <property type="match status" value="1"/>
</dbReference>
<dbReference type="EMBL" id="RHIB01000001">
    <property type="protein sequence ID" value="RNA69729.1"/>
    <property type="molecule type" value="Genomic_DNA"/>
</dbReference>
<dbReference type="Proteomes" id="UP000278746">
    <property type="component" value="Unassembled WGS sequence"/>
</dbReference>
<dbReference type="Gene3D" id="1.20.1260.10">
    <property type="match status" value="1"/>
</dbReference>
<dbReference type="SUPFAM" id="SSF47240">
    <property type="entry name" value="Ferritin-like"/>
    <property type="match status" value="1"/>
</dbReference>
<accession>A0A3M7TWS9</accession>
<dbReference type="OrthoDB" id="9797023at2"/>
<dbReference type="PANTHER" id="PTHR42932">
    <property type="entry name" value="GENERAL STRESS PROTEIN 20U"/>
    <property type="match status" value="1"/>
</dbReference>
<dbReference type="PROSITE" id="PS00818">
    <property type="entry name" value="DPS_1"/>
    <property type="match status" value="1"/>
</dbReference>
<dbReference type="AlphaFoldDB" id="A0A3M7TWS9"/>
<keyword evidence="5" id="KW-1185">Reference proteome</keyword>
<organism evidence="4 5">
    <name type="scientific">Alteribacter keqinensis</name>
    <dbReference type="NCBI Taxonomy" id="2483800"/>
    <lineage>
        <taxon>Bacteria</taxon>
        <taxon>Bacillati</taxon>
        <taxon>Bacillota</taxon>
        <taxon>Bacilli</taxon>
        <taxon>Bacillales</taxon>
        <taxon>Bacillaceae</taxon>
        <taxon>Alteribacter</taxon>
    </lineage>
</organism>
<evidence type="ECO:0000256" key="2">
    <source>
        <dbReference type="RuleBase" id="RU003875"/>
    </source>
</evidence>
<dbReference type="InterPro" id="IPR012347">
    <property type="entry name" value="Ferritin-like"/>
</dbReference>